<keyword evidence="6 7" id="KW-0408">Iron</keyword>
<keyword evidence="4" id="KW-0223">Dioxygenase</keyword>
<comment type="similarity">
    <text evidence="2 7">Belongs to the iron/ascorbate-dependent oxidoreductase family.</text>
</comment>
<organism evidence="9">
    <name type="scientific">Araucaria cunninghamii</name>
    <name type="common">Hoop pine</name>
    <name type="synonym">Moreton Bay pine</name>
    <dbReference type="NCBI Taxonomy" id="56994"/>
    <lineage>
        <taxon>Eukaryota</taxon>
        <taxon>Viridiplantae</taxon>
        <taxon>Streptophyta</taxon>
        <taxon>Embryophyta</taxon>
        <taxon>Tracheophyta</taxon>
        <taxon>Spermatophyta</taxon>
        <taxon>Pinopsida</taxon>
        <taxon>Pinidae</taxon>
        <taxon>Conifers II</taxon>
        <taxon>Araucariales</taxon>
        <taxon>Araucariaceae</taxon>
        <taxon>Araucaria</taxon>
    </lineage>
</organism>
<reference evidence="9" key="1">
    <citation type="submission" date="2015-03" db="EMBL/GenBank/DDBJ databases">
        <title>A transcriptome of Araucaria cunninghamii, an australian fine timber species.</title>
        <authorList>
            <person name="Jing Yi C.J.Y."/>
            <person name="Yin San L.Y.S."/>
            <person name="Abdul Karim S.S."/>
            <person name="Wan Azmi N.N."/>
            <person name="Hercus R.R."/>
            <person name="Croft L.L."/>
        </authorList>
    </citation>
    <scope>NUCLEOTIDE SEQUENCE</scope>
    <source>
        <strain evidence="9">MI0301</strain>
        <tissue evidence="9">Leaf</tissue>
    </source>
</reference>
<evidence type="ECO:0000256" key="2">
    <source>
        <dbReference type="ARBA" id="ARBA00008056"/>
    </source>
</evidence>
<keyword evidence="3 7" id="KW-0479">Metal-binding</keyword>
<comment type="cofactor">
    <cofactor evidence="1">
        <name>L-ascorbate</name>
        <dbReference type="ChEBI" id="CHEBI:38290"/>
    </cofactor>
</comment>
<dbReference type="GO" id="GO:0051213">
    <property type="term" value="F:dioxygenase activity"/>
    <property type="evidence" value="ECO:0007669"/>
    <property type="project" value="UniProtKB-KW"/>
</dbReference>
<name>A0A0D6QY25_ARACU</name>
<evidence type="ECO:0000256" key="6">
    <source>
        <dbReference type="ARBA" id="ARBA00023004"/>
    </source>
</evidence>
<feature type="domain" description="Fe2OG dioxygenase" evidence="8">
    <location>
        <begin position="205"/>
        <end position="305"/>
    </location>
</feature>
<sequence>MASTAEVQSHLNAAMDKMMSNGINHLEVKEKYIFPPHERPNMSEVSHSYTIPVIDLKNMDVTGPHRSNVVHEIRRACEKDGFFQIVNHGVPESAMKCMMNIAMEFFDMPVENRACFFSEDPKQAVRLFTSFNATKDKVLNWSDTLRHPCHPLEEFIDSWPTNPPEYREIAGMYAKEIRALILRLLALISEALGLDPDYLNRTFGKHQQVMTINYYPPCPNPDLTFGVPPHSDKGGITVLMQGDVSGLQMLKDGKWVAVDPTPNAFVVNVGDQLQVLSNGMFSSIEHRALTNSSAARISIATFCEPAADAFIAPADSTVNEQHPALYRGYTFQEYISASRTRGSQGWKGKSVLDSFKTESGQ</sequence>
<evidence type="ECO:0000256" key="4">
    <source>
        <dbReference type="ARBA" id="ARBA00022964"/>
    </source>
</evidence>
<dbReference type="SUPFAM" id="SSF51197">
    <property type="entry name" value="Clavaminate synthase-like"/>
    <property type="match status" value="1"/>
</dbReference>
<dbReference type="PROSITE" id="PS51471">
    <property type="entry name" value="FE2OG_OXY"/>
    <property type="match status" value="1"/>
</dbReference>
<dbReference type="PANTHER" id="PTHR47991">
    <property type="entry name" value="OXOGLUTARATE/IRON-DEPENDENT DIOXYGENASE"/>
    <property type="match status" value="1"/>
</dbReference>
<dbReference type="EMBL" id="GCKF01040568">
    <property type="protein sequence ID" value="JAG95439.1"/>
    <property type="molecule type" value="Transcribed_RNA"/>
</dbReference>
<dbReference type="GO" id="GO:0002229">
    <property type="term" value="P:defense response to oomycetes"/>
    <property type="evidence" value="ECO:0007669"/>
    <property type="project" value="UniProtKB-ARBA"/>
</dbReference>
<accession>A0A0D6QY25</accession>
<dbReference type="InterPro" id="IPR050295">
    <property type="entry name" value="Plant_2OG-oxidoreductases"/>
</dbReference>
<dbReference type="GO" id="GO:0046872">
    <property type="term" value="F:metal ion binding"/>
    <property type="evidence" value="ECO:0007669"/>
    <property type="project" value="UniProtKB-KW"/>
</dbReference>
<dbReference type="InterPro" id="IPR027443">
    <property type="entry name" value="IPNS-like_sf"/>
</dbReference>
<dbReference type="Pfam" id="PF14226">
    <property type="entry name" value="DIOX_N"/>
    <property type="match status" value="1"/>
</dbReference>
<dbReference type="InterPro" id="IPR044861">
    <property type="entry name" value="IPNS-like_FE2OG_OXY"/>
</dbReference>
<evidence type="ECO:0000259" key="8">
    <source>
        <dbReference type="PROSITE" id="PS51471"/>
    </source>
</evidence>
<dbReference type="InterPro" id="IPR026992">
    <property type="entry name" value="DIOX_N"/>
</dbReference>
<evidence type="ECO:0000256" key="1">
    <source>
        <dbReference type="ARBA" id="ARBA00001961"/>
    </source>
</evidence>
<proteinExistence type="inferred from homology"/>
<dbReference type="AlphaFoldDB" id="A0A0D6QY25"/>
<evidence type="ECO:0000313" key="9">
    <source>
        <dbReference type="EMBL" id="JAG95439.1"/>
    </source>
</evidence>
<dbReference type="Pfam" id="PF03171">
    <property type="entry name" value="2OG-FeII_Oxy"/>
    <property type="match status" value="1"/>
</dbReference>
<evidence type="ECO:0000256" key="7">
    <source>
        <dbReference type="RuleBase" id="RU003682"/>
    </source>
</evidence>
<evidence type="ECO:0000256" key="5">
    <source>
        <dbReference type="ARBA" id="ARBA00023002"/>
    </source>
</evidence>
<dbReference type="FunFam" id="2.60.120.330:FF:000007">
    <property type="entry name" value="Protein DMR6-like oxygenase 2"/>
    <property type="match status" value="1"/>
</dbReference>
<keyword evidence="5 7" id="KW-0560">Oxidoreductase</keyword>
<evidence type="ECO:0000256" key="3">
    <source>
        <dbReference type="ARBA" id="ARBA00022723"/>
    </source>
</evidence>
<protein>
    <recommendedName>
        <fullName evidence="8">Fe2OG dioxygenase domain-containing protein</fullName>
    </recommendedName>
</protein>
<dbReference type="Gene3D" id="2.60.120.330">
    <property type="entry name" value="B-lactam Antibiotic, Isopenicillin N Synthase, Chain"/>
    <property type="match status" value="1"/>
</dbReference>
<dbReference type="InterPro" id="IPR005123">
    <property type="entry name" value="Oxoglu/Fe-dep_dioxygenase_dom"/>
</dbReference>